<dbReference type="SUPFAM" id="SSF47923">
    <property type="entry name" value="Ypt/Rab-GAP domain of gyp1p"/>
    <property type="match status" value="1"/>
</dbReference>
<dbReference type="OrthoDB" id="18718at2759"/>
<accession>A0A8S3TH22</accession>
<dbReference type="EMBL" id="CAJPWZ010002190">
    <property type="protein sequence ID" value="CAG2232838.1"/>
    <property type="molecule type" value="Genomic_DNA"/>
</dbReference>
<comment type="caution">
    <text evidence="8">The sequence shown here is derived from an EMBL/GenBank/DDBJ whole genome shotgun (WGS) entry which is preliminary data.</text>
</comment>
<keyword evidence="4" id="KW-0458">Lysosome</keyword>
<dbReference type="GO" id="GO:0005829">
    <property type="term" value="C:cytosol"/>
    <property type="evidence" value="ECO:0007669"/>
    <property type="project" value="UniProtKB-SubCell"/>
</dbReference>
<evidence type="ECO:0000256" key="2">
    <source>
        <dbReference type="ARBA" id="ARBA00004656"/>
    </source>
</evidence>
<dbReference type="PANTHER" id="PTHR13530">
    <property type="entry name" value="TBC1 DOMAIN FAMILY MEMBER 7"/>
    <property type="match status" value="1"/>
</dbReference>
<dbReference type="PROSITE" id="PS50086">
    <property type="entry name" value="TBC_RABGAP"/>
    <property type="match status" value="1"/>
</dbReference>
<dbReference type="GO" id="GO:0005096">
    <property type="term" value="F:GTPase activator activity"/>
    <property type="evidence" value="ECO:0007669"/>
    <property type="project" value="TreeGrafter"/>
</dbReference>
<evidence type="ECO:0000256" key="1">
    <source>
        <dbReference type="ARBA" id="ARBA00004514"/>
    </source>
</evidence>
<dbReference type="AlphaFoldDB" id="A0A8S3TH22"/>
<keyword evidence="9" id="KW-1185">Reference proteome</keyword>
<evidence type="ECO:0000256" key="4">
    <source>
        <dbReference type="ARBA" id="ARBA00023228"/>
    </source>
</evidence>
<feature type="transmembrane region" description="Helical" evidence="6">
    <location>
        <begin position="133"/>
        <end position="152"/>
    </location>
</feature>
<dbReference type="Proteomes" id="UP000683360">
    <property type="component" value="Unassembled WGS sequence"/>
</dbReference>
<dbReference type="GO" id="GO:0032007">
    <property type="term" value="P:negative regulation of TOR signaling"/>
    <property type="evidence" value="ECO:0007669"/>
    <property type="project" value="TreeGrafter"/>
</dbReference>
<evidence type="ECO:0000256" key="5">
    <source>
        <dbReference type="ARBA" id="ARBA00046045"/>
    </source>
</evidence>
<comment type="subcellular location">
    <subcellularLocation>
        <location evidence="1">Cytoplasm</location>
        <location evidence="1">Cytosol</location>
    </subcellularLocation>
    <subcellularLocation>
        <location evidence="2">Lysosome membrane</location>
    </subcellularLocation>
</comment>
<evidence type="ECO:0000256" key="6">
    <source>
        <dbReference type="SAM" id="Phobius"/>
    </source>
</evidence>
<evidence type="ECO:0000313" key="8">
    <source>
        <dbReference type="EMBL" id="CAG2232838.1"/>
    </source>
</evidence>
<dbReference type="PANTHER" id="PTHR13530:SF3">
    <property type="entry name" value="TBC1 DOMAIN FAMILY MEMBER 7"/>
    <property type="match status" value="1"/>
</dbReference>
<proteinExistence type="predicted"/>
<evidence type="ECO:0000259" key="7">
    <source>
        <dbReference type="PROSITE" id="PS50086"/>
    </source>
</evidence>
<dbReference type="InterPro" id="IPR000195">
    <property type="entry name" value="Rab-GAP-TBC_dom"/>
</dbReference>
<evidence type="ECO:0000313" key="9">
    <source>
        <dbReference type="Proteomes" id="UP000683360"/>
    </source>
</evidence>
<protein>
    <recommendedName>
        <fullName evidence="3">TBC1 domain family member 7</fullName>
    </recommendedName>
</protein>
<feature type="domain" description="Rab-GAP TBC" evidence="7">
    <location>
        <begin position="1"/>
        <end position="137"/>
    </location>
</feature>
<sequence>MNELYSHKTTCHSGDIPLVRQPLFRHPITPTAHYSDSPILRQPITPTSQYSDSSLLRQPIIPTPYYSDNTSVIVVAVKETEKAVNSLKKEDPKIWQHLNQHDMFSILPLRAWFLSGFADILPNTSMERIWDKVVGGSFAVLVHVAVAIFLTFKRPLLSMNNRESMLKYLSKVRNCFVFKITQC</sequence>
<keyword evidence="6" id="KW-1133">Transmembrane helix</keyword>
<dbReference type="Gene3D" id="1.10.472.80">
    <property type="entry name" value="Ypt/Rab-GAP domain of gyp1p, domain 3"/>
    <property type="match status" value="1"/>
</dbReference>
<gene>
    <name evidence="8" type="ORF">MEDL_45525</name>
</gene>
<evidence type="ECO:0000256" key="3">
    <source>
        <dbReference type="ARBA" id="ARBA00015455"/>
    </source>
</evidence>
<reference evidence="8" key="1">
    <citation type="submission" date="2021-03" db="EMBL/GenBank/DDBJ databases">
        <authorList>
            <person name="Bekaert M."/>
        </authorList>
    </citation>
    <scope>NUCLEOTIDE SEQUENCE</scope>
</reference>
<dbReference type="InterPro" id="IPR035969">
    <property type="entry name" value="Rab-GAP_TBC_sf"/>
</dbReference>
<comment type="function">
    <text evidence="5">Non-catalytic component of the TSC-TBC complex, a multiprotein complex that acts as a negative regulator of the canonical mTORC1 complex, an evolutionarily conserved central nutrient sensor that stimulates anabolic reactions and macromolecule biosynthesis to promote cellular biomass generation and growth. The TSC-TBC complex acts as a GTPase-activating protein (GAP) for the small GTPase RHEB, a direct activator of the protein kinase activity of mTORC1. In absence of nutrients, the TSC-TBC complex inhibits mTORC1, thereby preventing phosphorylation of ribosomal protein S6 kinase (RPS6KB1 and RPS6KB2) and EIF4EBP1 (4E-BP1) by the mTORC1 signaling. The TSC-TBC complex is inactivated in response to nutrients, relieving inhibition of mTORC1.</text>
</comment>
<dbReference type="InterPro" id="IPR039842">
    <property type="entry name" value="TBC1D7"/>
</dbReference>
<dbReference type="Pfam" id="PF23436">
    <property type="entry name" value="RabGap-TBC_2"/>
    <property type="match status" value="1"/>
</dbReference>
<organism evidence="8 9">
    <name type="scientific">Mytilus edulis</name>
    <name type="common">Blue mussel</name>
    <dbReference type="NCBI Taxonomy" id="6550"/>
    <lineage>
        <taxon>Eukaryota</taxon>
        <taxon>Metazoa</taxon>
        <taxon>Spiralia</taxon>
        <taxon>Lophotrochozoa</taxon>
        <taxon>Mollusca</taxon>
        <taxon>Bivalvia</taxon>
        <taxon>Autobranchia</taxon>
        <taxon>Pteriomorphia</taxon>
        <taxon>Mytilida</taxon>
        <taxon>Mytiloidea</taxon>
        <taxon>Mytilidae</taxon>
        <taxon>Mytilinae</taxon>
        <taxon>Mytilus</taxon>
    </lineage>
</organism>
<keyword evidence="6" id="KW-0812">Transmembrane</keyword>
<name>A0A8S3TH22_MYTED</name>
<dbReference type="GO" id="GO:0005765">
    <property type="term" value="C:lysosomal membrane"/>
    <property type="evidence" value="ECO:0007669"/>
    <property type="project" value="UniProtKB-SubCell"/>
</dbReference>
<keyword evidence="6" id="KW-0472">Membrane</keyword>